<dbReference type="PANTHER" id="PTHR47510">
    <property type="entry name" value="REVERSE TRANSCRIPTASE DOMAIN-CONTAINING PROTEIN"/>
    <property type="match status" value="1"/>
</dbReference>
<feature type="compositionally biased region" description="Pro residues" evidence="1">
    <location>
        <begin position="87"/>
        <end position="110"/>
    </location>
</feature>
<evidence type="ECO:0000256" key="1">
    <source>
        <dbReference type="SAM" id="MobiDB-lite"/>
    </source>
</evidence>
<dbReference type="PRINTS" id="PR01217">
    <property type="entry name" value="PRICHEXTENSN"/>
</dbReference>
<evidence type="ECO:0000313" key="2">
    <source>
        <dbReference type="EMBL" id="TWW60917.1"/>
    </source>
</evidence>
<protein>
    <submittedName>
        <fullName evidence="2">Uncharacterized protein</fullName>
    </submittedName>
</protein>
<comment type="caution">
    <text evidence="2">The sequence shown here is derived from an EMBL/GenBank/DDBJ whole genome shotgun (WGS) entry which is preliminary data.</text>
</comment>
<sequence>MKEAQREVKRCLKEAKNTYRKKVEKKLADNNMRDVWEGVRTITGHKAKTSMEGGGVERANNLNQFFNRFSQPTPLQSSAPHLSSPAPSTPPPPPAAELPSTYQPPPSTPHPPHHNFPNPTPPPLLPPPSPLPLLTSLLPPFHPTLPPHSPALTTPSPHPPCFTADQVRGELRKLRPREAAGQDRVCPRFLKTCAAELGEPLQRVFNLSLELGKVPTL</sequence>
<dbReference type="AlphaFoldDB" id="A0A5C6N5D6"/>
<reference evidence="2 3" key="1">
    <citation type="submission" date="2019-04" db="EMBL/GenBank/DDBJ databases">
        <title>Chromosome genome assembly for Takifugu flavidus.</title>
        <authorList>
            <person name="Xiao S."/>
        </authorList>
    </citation>
    <scope>NUCLEOTIDE SEQUENCE [LARGE SCALE GENOMIC DNA]</scope>
    <source>
        <strain evidence="2">HTHZ2018</strain>
        <tissue evidence="2">Muscle</tissue>
    </source>
</reference>
<dbReference type="EMBL" id="RHFK02000018">
    <property type="protein sequence ID" value="TWW60917.1"/>
    <property type="molecule type" value="Genomic_DNA"/>
</dbReference>
<name>A0A5C6N5D6_9TELE</name>
<feature type="compositionally biased region" description="Pro residues" evidence="1">
    <location>
        <begin position="140"/>
        <end position="149"/>
    </location>
</feature>
<organism evidence="2 3">
    <name type="scientific">Takifugu flavidus</name>
    <name type="common">sansaifugu</name>
    <dbReference type="NCBI Taxonomy" id="433684"/>
    <lineage>
        <taxon>Eukaryota</taxon>
        <taxon>Metazoa</taxon>
        <taxon>Chordata</taxon>
        <taxon>Craniata</taxon>
        <taxon>Vertebrata</taxon>
        <taxon>Euteleostomi</taxon>
        <taxon>Actinopterygii</taxon>
        <taxon>Neopterygii</taxon>
        <taxon>Teleostei</taxon>
        <taxon>Neoteleostei</taxon>
        <taxon>Acanthomorphata</taxon>
        <taxon>Eupercaria</taxon>
        <taxon>Tetraodontiformes</taxon>
        <taxon>Tetradontoidea</taxon>
        <taxon>Tetraodontidae</taxon>
        <taxon>Takifugu</taxon>
    </lineage>
</organism>
<feature type="compositionally biased region" description="Low complexity" evidence="1">
    <location>
        <begin position="74"/>
        <end position="86"/>
    </location>
</feature>
<keyword evidence="3" id="KW-1185">Reference proteome</keyword>
<gene>
    <name evidence="2" type="ORF">D4764_05G0010070</name>
</gene>
<feature type="compositionally biased region" description="Pro residues" evidence="1">
    <location>
        <begin position="118"/>
        <end position="131"/>
    </location>
</feature>
<accession>A0A5C6N5D6</accession>
<dbReference type="PANTHER" id="PTHR47510:SF3">
    <property type="entry name" value="ENDO_EXONUCLEASE_PHOSPHATASE DOMAIN-CONTAINING PROTEIN"/>
    <property type="match status" value="1"/>
</dbReference>
<evidence type="ECO:0000313" key="3">
    <source>
        <dbReference type="Proteomes" id="UP000324091"/>
    </source>
</evidence>
<dbReference type="Proteomes" id="UP000324091">
    <property type="component" value="Chromosome 5"/>
</dbReference>
<feature type="compositionally biased region" description="Polar residues" evidence="1">
    <location>
        <begin position="60"/>
        <end position="73"/>
    </location>
</feature>
<feature type="region of interest" description="Disordered" evidence="1">
    <location>
        <begin position="46"/>
        <end position="161"/>
    </location>
</feature>
<proteinExistence type="predicted"/>